<dbReference type="GO" id="GO:0003676">
    <property type="term" value="F:nucleic acid binding"/>
    <property type="evidence" value="ECO:0007669"/>
    <property type="project" value="InterPro"/>
</dbReference>
<dbReference type="PATRIC" id="fig|229921.5.peg.3158"/>
<evidence type="ECO:0000256" key="1">
    <source>
        <dbReference type="ARBA" id="ARBA00011900"/>
    </source>
</evidence>
<dbReference type="REBASE" id="132890">
    <property type="entry name" value="LsaKIBI1ORF12730P"/>
</dbReference>
<dbReference type="PANTHER" id="PTHR33841">
    <property type="entry name" value="DNA METHYLTRANSFERASE YEEA-RELATED"/>
    <property type="match status" value="1"/>
</dbReference>
<keyword evidence="3" id="KW-0808">Transferase</keyword>
<dbReference type="AlphaFoldDB" id="A0A0P6XTY5"/>
<protein>
    <recommendedName>
        <fullName evidence="1">site-specific DNA-methyltransferase (adenine-specific)</fullName>
        <ecNumber evidence="1">2.1.1.72</ecNumber>
    </recommendedName>
</protein>
<dbReference type="OrthoDB" id="9815272at2"/>
<evidence type="ECO:0000313" key="7">
    <source>
        <dbReference type="EMBL" id="KPL80033.1"/>
    </source>
</evidence>
<accession>A0A0P6XTY5</accession>
<dbReference type="PANTHER" id="PTHR33841:SF1">
    <property type="entry name" value="DNA METHYLTRANSFERASE A"/>
    <property type="match status" value="1"/>
</dbReference>
<evidence type="ECO:0000256" key="3">
    <source>
        <dbReference type="ARBA" id="ARBA00022679"/>
    </source>
</evidence>
<dbReference type="GO" id="GO:0006304">
    <property type="term" value="P:DNA modification"/>
    <property type="evidence" value="ECO:0007669"/>
    <property type="project" value="InterPro"/>
</dbReference>
<dbReference type="GO" id="GO:0032259">
    <property type="term" value="P:methylation"/>
    <property type="evidence" value="ECO:0007669"/>
    <property type="project" value="UniProtKB-KW"/>
</dbReference>
<dbReference type="Gene3D" id="3.40.50.150">
    <property type="entry name" value="Vaccinia Virus protein VP39"/>
    <property type="match status" value="1"/>
</dbReference>
<dbReference type="InterPro" id="IPR050953">
    <property type="entry name" value="N4_N6_ade-DNA_methylase"/>
</dbReference>
<dbReference type="RefSeq" id="WP_062419206.1">
    <property type="nucleotide sequence ID" value="NZ_DF967974.1"/>
</dbReference>
<keyword evidence="2" id="KW-0489">Methyltransferase</keyword>
<dbReference type="GO" id="GO:0009007">
    <property type="term" value="F:site-specific DNA-methyltransferase (adenine-specific) activity"/>
    <property type="evidence" value="ECO:0007669"/>
    <property type="project" value="UniProtKB-EC"/>
</dbReference>
<evidence type="ECO:0000259" key="6">
    <source>
        <dbReference type="Pfam" id="PF07669"/>
    </source>
</evidence>
<sequence>MPAYYHNEMLFSEIYLEEITRQTENEDVLASLKVLGEYREYADTHNLQSWKESYVHEVLSALGFFAQSTRTPSSGDGFERDPITYLFPMGSSGAENPVSLCYVLLPEENLDNTTIGRNWAEKIIRALREKDLQWGLLTNGKQWRVYHQDEPTPYETYLEIDLEAILADHAKEAYQIFYKFMKAENFAVHEDGNCQFDRFKKESQDKIDYIEKELANALKQREEGGKGVLSDLCMGYVDELRRRKEGNLDDEELRKKIYHGAMLYMFRLLFLFYADARRLLSDENHDLLAKVESECRTRHDGNGSSDLAFPIWDSLEHIFVDIDQTYNGGLFSPQESEFTRFLSDTRIGDAYLVNVIFNLTTYREKNGQEKPISYRDMSVRHLGTLYEGLLEHKLFIAEENTEVKVTKGRIQFIPASQGGKLLVGHYIKTGDVYFAGDPSERKSTGSFYTPEYIVDYIVRNTVGNKLKELKETFLKEQQSNLEAYQQAMDDNERTALGALLEENTLDFVRERVLKLSVLDPAMGSGHFLVNATNLISNFVTEILNEVDVQGNLESGTRNWRRWVVENCIYGVDINPLAVELAKLSLWILSMAKNQPLSFLNHHLKCGNSLVGARLEEIGNYPFSSAKKEPRQLHLFEQDPDFKAAVETVILKSRQIAGKASASLDDVREKKVWLEEIEQILEGYKSICDMHTSLYFGNNVEESQYTRIIQQKDFILARIVNSSDQYFHWELEFPEVFLRIKNGNHENICGFDAVIGNPPWGSKLTTPEKSFLKESYEEIDSSTPNSFAYFFASHLTL</sequence>
<comment type="catalytic activity">
    <reaction evidence="5">
        <text>a 2'-deoxyadenosine in DNA + S-adenosyl-L-methionine = an N(6)-methyl-2'-deoxyadenosine in DNA + S-adenosyl-L-homocysteine + H(+)</text>
        <dbReference type="Rhea" id="RHEA:15197"/>
        <dbReference type="Rhea" id="RHEA-COMP:12418"/>
        <dbReference type="Rhea" id="RHEA-COMP:12419"/>
        <dbReference type="ChEBI" id="CHEBI:15378"/>
        <dbReference type="ChEBI" id="CHEBI:57856"/>
        <dbReference type="ChEBI" id="CHEBI:59789"/>
        <dbReference type="ChEBI" id="CHEBI:90615"/>
        <dbReference type="ChEBI" id="CHEBI:90616"/>
        <dbReference type="EC" id="2.1.1.72"/>
    </reaction>
</comment>
<organism evidence="7 8">
    <name type="scientific">Levilinea saccharolytica</name>
    <dbReference type="NCBI Taxonomy" id="229921"/>
    <lineage>
        <taxon>Bacteria</taxon>
        <taxon>Bacillati</taxon>
        <taxon>Chloroflexota</taxon>
        <taxon>Anaerolineae</taxon>
        <taxon>Anaerolineales</taxon>
        <taxon>Anaerolineaceae</taxon>
        <taxon>Levilinea</taxon>
    </lineage>
</organism>
<dbReference type="InterPro" id="IPR029063">
    <property type="entry name" value="SAM-dependent_MTases_sf"/>
</dbReference>
<dbReference type="STRING" id="229921.ADN01_12730"/>
<name>A0A0P6XTY5_9CHLR</name>
<proteinExistence type="predicted"/>
<dbReference type="InterPro" id="IPR011639">
    <property type="entry name" value="MethylTrfase_TaqI-like_dom"/>
</dbReference>
<dbReference type="PROSITE" id="PS00092">
    <property type="entry name" value="N6_MTASE"/>
    <property type="match status" value="1"/>
</dbReference>
<evidence type="ECO:0000256" key="2">
    <source>
        <dbReference type="ARBA" id="ARBA00022603"/>
    </source>
</evidence>
<keyword evidence="4" id="KW-0949">S-adenosyl-L-methionine</keyword>
<gene>
    <name evidence="7" type="ORF">ADN01_12730</name>
</gene>
<dbReference type="Proteomes" id="UP000050501">
    <property type="component" value="Unassembled WGS sequence"/>
</dbReference>
<evidence type="ECO:0000256" key="5">
    <source>
        <dbReference type="ARBA" id="ARBA00047942"/>
    </source>
</evidence>
<reference evidence="7 8" key="1">
    <citation type="submission" date="2015-07" db="EMBL/GenBank/DDBJ databases">
        <title>Genome sequence of Levilinea saccharolytica DSM 16555.</title>
        <authorList>
            <person name="Hemp J."/>
            <person name="Ward L.M."/>
            <person name="Pace L.A."/>
            <person name="Fischer W.W."/>
        </authorList>
    </citation>
    <scope>NUCLEOTIDE SEQUENCE [LARGE SCALE GENOMIC DNA]</scope>
    <source>
        <strain evidence="7 8">KIBI-1</strain>
    </source>
</reference>
<dbReference type="InterPro" id="IPR002052">
    <property type="entry name" value="DNA_methylase_N6_adenine_CS"/>
</dbReference>
<comment type="caution">
    <text evidence="7">The sequence shown here is derived from an EMBL/GenBank/DDBJ whole genome shotgun (WGS) entry which is preliminary data.</text>
</comment>
<evidence type="ECO:0000313" key="8">
    <source>
        <dbReference type="Proteomes" id="UP000050501"/>
    </source>
</evidence>
<keyword evidence="8" id="KW-1185">Reference proteome</keyword>
<feature type="domain" description="Type II methyltransferase M.TaqI-like" evidence="6">
    <location>
        <begin position="566"/>
        <end position="793"/>
    </location>
</feature>
<dbReference type="PRINTS" id="PR00507">
    <property type="entry name" value="N12N6MTFRASE"/>
</dbReference>
<dbReference type="SUPFAM" id="SSF53335">
    <property type="entry name" value="S-adenosyl-L-methionine-dependent methyltransferases"/>
    <property type="match status" value="1"/>
</dbReference>
<dbReference type="EC" id="2.1.1.72" evidence="1"/>
<evidence type="ECO:0000256" key="4">
    <source>
        <dbReference type="ARBA" id="ARBA00022691"/>
    </source>
</evidence>
<dbReference type="Pfam" id="PF07669">
    <property type="entry name" value="Eco57I"/>
    <property type="match status" value="1"/>
</dbReference>
<dbReference type="EMBL" id="LGCM01000044">
    <property type="protein sequence ID" value="KPL80033.1"/>
    <property type="molecule type" value="Genomic_DNA"/>
</dbReference>